<name>A0AAJ0FZL2_9HYPO</name>
<gene>
    <name evidence="1" type="ORF">QQS21_000106</name>
</gene>
<evidence type="ECO:0000313" key="2">
    <source>
        <dbReference type="Proteomes" id="UP001251528"/>
    </source>
</evidence>
<dbReference type="PANTHER" id="PTHR35895:SF1">
    <property type="entry name" value="LIPID-BINDING SERUM GLYCOPROTEIN C-TERMINAL DOMAIN-CONTAINING PROTEIN"/>
    <property type="match status" value="1"/>
</dbReference>
<dbReference type="InterPro" id="IPR046368">
    <property type="entry name" value="Tag1"/>
</dbReference>
<comment type="caution">
    <text evidence="1">The sequence shown here is derived from an EMBL/GenBank/DDBJ whole genome shotgun (WGS) entry which is preliminary data.</text>
</comment>
<dbReference type="AlphaFoldDB" id="A0AAJ0FZL2"/>
<proteinExistence type="predicted"/>
<keyword evidence="2" id="KW-1185">Reference proteome</keyword>
<dbReference type="EMBL" id="JASWJB010000001">
    <property type="protein sequence ID" value="KAK2617015.1"/>
    <property type="molecule type" value="Genomic_DNA"/>
</dbReference>
<accession>A0AAJ0FZL2</accession>
<dbReference type="Pfam" id="PF12505">
    <property type="entry name" value="DUF3712"/>
    <property type="match status" value="1"/>
</dbReference>
<sequence>MNAITQAILNKSKLVVDLIKITKATQDSFLMSINGKITKIGITTAHISAMTVDLVGPKGTFGRLDIPPAKIGPSGGDITIIDQVVKIADMEAFKAFVRAIMQDEDLVLRLDNGEATIKALGRTSSIVYKKDIHLKGLKGLKTTVTETKSDGDGFESSILMVNPSPFEIDLGTVLYDVKDENGTVIAEQKGATYVKRGESSSKVTGPITGTASKSQVRFVGADVEENNWFKQIISAVDIWVAVPSDSKIWRAL</sequence>
<dbReference type="InterPro" id="IPR022185">
    <property type="entry name" value="DUF3712"/>
</dbReference>
<dbReference type="GO" id="GO:0000329">
    <property type="term" value="C:fungal-type vacuole membrane"/>
    <property type="evidence" value="ECO:0007669"/>
    <property type="project" value="InterPro"/>
</dbReference>
<protein>
    <submittedName>
        <fullName evidence="1">Uncharacterized protein</fullName>
    </submittedName>
</protein>
<dbReference type="PANTHER" id="PTHR35895">
    <property type="entry name" value="CHROMOSOME 16, WHOLE GENOME SHOTGUN SEQUENCE"/>
    <property type="match status" value="1"/>
</dbReference>
<organism evidence="1 2">
    <name type="scientific">Conoideocrella luteorostrata</name>
    <dbReference type="NCBI Taxonomy" id="1105319"/>
    <lineage>
        <taxon>Eukaryota</taxon>
        <taxon>Fungi</taxon>
        <taxon>Dikarya</taxon>
        <taxon>Ascomycota</taxon>
        <taxon>Pezizomycotina</taxon>
        <taxon>Sordariomycetes</taxon>
        <taxon>Hypocreomycetidae</taxon>
        <taxon>Hypocreales</taxon>
        <taxon>Clavicipitaceae</taxon>
        <taxon>Conoideocrella</taxon>
    </lineage>
</organism>
<reference evidence="1" key="1">
    <citation type="submission" date="2023-06" db="EMBL/GenBank/DDBJ databases">
        <title>Conoideocrella luteorostrata (Hypocreales: Clavicipitaceae), a potential biocontrol fungus for elongate hemlock scale in United States Christmas tree production areas.</title>
        <authorList>
            <person name="Barrett H."/>
            <person name="Lovett B."/>
            <person name="Macias A.M."/>
            <person name="Stajich J.E."/>
            <person name="Kasson M.T."/>
        </authorList>
    </citation>
    <scope>NUCLEOTIDE SEQUENCE</scope>
    <source>
        <strain evidence="1">ARSEF 14590</strain>
    </source>
</reference>
<evidence type="ECO:0000313" key="1">
    <source>
        <dbReference type="EMBL" id="KAK2617015.1"/>
    </source>
</evidence>
<dbReference type="Proteomes" id="UP001251528">
    <property type="component" value="Unassembled WGS sequence"/>
</dbReference>